<proteinExistence type="predicted"/>
<feature type="region of interest" description="Disordered" evidence="1">
    <location>
        <begin position="16"/>
        <end position="43"/>
    </location>
</feature>
<evidence type="ECO:0000313" key="2">
    <source>
        <dbReference type="EMBL" id="VAV87246.1"/>
    </source>
</evidence>
<reference evidence="2" key="1">
    <citation type="submission" date="2018-06" db="EMBL/GenBank/DDBJ databases">
        <authorList>
            <person name="Zhirakovskaya E."/>
        </authorList>
    </citation>
    <scope>NUCLEOTIDE SEQUENCE</scope>
</reference>
<feature type="non-terminal residue" evidence="2">
    <location>
        <position position="1"/>
    </location>
</feature>
<sequence length="43" mass="4556">PTDADETYARKIAARKLEKKMQGKAGEDEGTNKPADGHGGITV</sequence>
<feature type="compositionally biased region" description="Basic and acidic residues" evidence="1">
    <location>
        <begin position="16"/>
        <end position="31"/>
    </location>
</feature>
<dbReference type="AlphaFoldDB" id="A0A3B0REF8"/>
<gene>
    <name evidence="2" type="ORF">MNBD_ALPHA06-543</name>
</gene>
<dbReference type="EMBL" id="UOEE01000033">
    <property type="protein sequence ID" value="VAV87246.1"/>
    <property type="molecule type" value="Genomic_DNA"/>
</dbReference>
<accession>A0A3B0REF8</accession>
<name>A0A3B0REF8_9ZZZZ</name>
<evidence type="ECO:0000256" key="1">
    <source>
        <dbReference type="SAM" id="MobiDB-lite"/>
    </source>
</evidence>
<protein>
    <submittedName>
        <fullName evidence="2">Uncharacterized protein</fullName>
    </submittedName>
</protein>
<organism evidence="2">
    <name type="scientific">hydrothermal vent metagenome</name>
    <dbReference type="NCBI Taxonomy" id="652676"/>
    <lineage>
        <taxon>unclassified sequences</taxon>
        <taxon>metagenomes</taxon>
        <taxon>ecological metagenomes</taxon>
    </lineage>
</organism>